<reference evidence="11 12" key="1">
    <citation type="submission" date="2018-01" db="EMBL/GenBank/DDBJ databases">
        <title>Halomonas endophytica sp. nov., isolated from storage liquid in the stems of Populus euphratica.</title>
        <authorList>
            <person name="Chen C."/>
        </authorList>
    </citation>
    <scope>NUCLEOTIDE SEQUENCE [LARGE SCALE GENOMIC DNA]</scope>
    <source>
        <strain evidence="11 12">DSM 26881</strain>
    </source>
</reference>
<evidence type="ECO:0000256" key="9">
    <source>
        <dbReference type="RuleBase" id="RU369079"/>
    </source>
</evidence>
<name>A0A2N7TNF0_9GAMM</name>
<dbReference type="GO" id="GO:0005886">
    <property type="term" value="C:plasma membrane"/>
    <property type="evidence" value="ECO:0007669"/>
    <property type="project" value="UniProtKB-SubCell"/>
</dbReference>
<dbReference type="Proteomes" id="UP000235346">
    <property type="component" value="Unassembled WGS sequence"/>
</dbReference>
<feature type="transmembrane region" description="Helical" evidence="9">
    <location>
        <begin position="99"/>
        <end position="122"/>
    </location>
</feature>
<evidence type="ECO:0000256" key="1">
    <source>
        <dbReference type="ARBA" id="ARBA00004429"/>
    </source>
</evidence>
<keyword evidence="12" id="KW-1185">Reference proteome</keyword>
<evidence type="ECO:0000256" key="4">
    <source>
        <dbReference type="ARBA" id="ARBA00022519"/>
    </source>
</evidence>
<feature type="transmembrane region" description="Helical" evidence="9">
    <location>
        <begin position="55"/>
        <end position="78"/>
    </location>
</feature>
<dbReference type="Pfam" id="PF04290">
    <property type="entry name" value="DctQ"/>
    <property type="match status" value="1"/>
</dbReference>
<dbReference type="RefSeq" id="WP_102627695.1">
    <property type="nucleotide sequence ID" value="NZ_PDOH01000014.1"/>
</dbReference>
<evidence type="ECO:0000259" key="10">
    <source>
        <dbReference type="Pfam" id="PF04290"/>
    </source>
</evidence>
<comment type="caution">
    <text evidence="9">Lacks conserved residue(s) required for the propagation of feature annotation.</text>
</comment>
<feature type="transmembrane region" description="Helical" evidence="9">
    <location>
        <begin position="142"/>
        <end position="162"/>
    </location>
</feature>
<sequence length="170" mass="18567">MQLSLSRGRSLLTIVMRGVSRLNLLLAGISAATLVAATAAVFCEILSRLFFGKSLIWVVEVSGYALLYMTFLGAPYLLEKNRHVAIDIAIEHLPPRLQTPLAVVMALFGAAVCLYAAWYGLVVTLDQYQFGIRETTVLAPRSYLLTAVFPLGMFLLAIQFVAQAGACLKR</sequence>
<keyword evidence="2 9" id="KW-0813">Transport</keyword>
<dbReference type="InterPro" id="IPR055348">
    <property type="entry name" value="DctQ"/>
</dbReference>
<proteinExistence type="inferred from homology"/>
<dbReference type="GO" id="GO:0015740">
    <property type="term" value="P:C4-dicarboxylate transport"/>
    <property type="evidence" value="ECO:0007669"/>
    <property type="project" value="TreeGrafter"/>
</dbReference>
<evidence type="ECO:0000256" key="7">
    <source>
        <dbReference type="ARBA" id="ARBA00023136"/>
    </source>
</evidence>
<comment type="subcellular location">
    <subcellularLocation>
        <location evidence="1 9">Cell inner membrane</location>
        <topology evidence="1 9">Multi-pass membrane protein</topology>
    </subcellularLocation>
</comment>
<evidence type="ECO:0000256" key="8">
    <source>
        <dbReference type="ARBA" id="ARBA00038436"/>
    </source>
</evidence>
<evidence type="ECO:0000313" key="11">
    <source>
        <dbReference type="EMBL" id="PMR69717.1"/>
    </source>
</evidence>
<comment type="subunit">
    <text evidence="9">The complex comprises the extracytoplasmic solute receptor protein and the two transmembrane proteins.</text>
</comment>
<comment type="function">
    <text evidence="9">Part of the tripartite ATP-independent periplasmic (TRAP) transport system.</text>
</comment>
<comment type="similarity">
    <text evidence="8 9">Belongs to the TRAP transporter small permease family.</text>
</comment>
<dbReference type="OrthoDB" id="8559033at2"/>
<evidence type="ECO:0000256" key="2">
    <source>
        <dbReference type="ARBA" id="ARBA00022448"/>
    </source>
</evidence>
<protein>
    <recommendedName>
        <fullName evidence="9">TRAP transporter small permease protein</fullName>
    </recommendedName>
</protein>
<comment type="caution">
    <text evidence="11">The sequence shown here is derived from an EMBL/GenBank/DDBJ whole genome shotgun (WGS) entry which is preliminary data.</text>
</comment>
<evidence type="ECO:0000313" key="12">
    <source>
        <dbReference type="Proteomes" id="UP000235346"/>
    </source>
</evidence>
<feature type="domain" description="Tripartite ATP-independent periplasmic transporters DctQ component" evidence="10">
    <location>
        <begin position="38"/>
        <end position="164"/>
    </location>
</feature>
<accession>A0A2N7TNF0</accession>
<keyword evidence="4 9" id="KW-0997">Cell inner membrane</keyword>
<dbReference type="PANTHER" id="PTHR35011">
    <property type="entry name" value="2,3-DIKETO-L-GULONATE TRAP TRANSPORTER SMALL PERMEASE PROTEIN YIAM"/>
    <property type="match status" value="1"/>
</dbReference>
<keyword evidence="5 9" id="KW-0812">Transmembrane</keyword>
<dbReference type="PANTHER" id="PTHR35011:SF2">
    <property type="entry name" value="2,3-DIKETO-L-GULONATE TRAP TRANSPORTER SMALL PERMEASE PROTEIN YIAM"/>
    <property type="match status" value="1"/>
</dbReference>
<organism evidence="11 12">
    <name type="scientific">Halomonas heilongjiangensis</name>
    <dbReference type="NCBI Taxonomy" id="1387883"/>
    <lineage>
        <taxon>Bacteria</taxon>
        <taxon>Pseudomonadati</taxon>
        <taxon>Pseudomonadota</taxon>
        <taxon>Gammaproteobacteria</taxon>
        <taxon>Oceanospirillales</taxon>
        <taxon>Halomonadaceae</taxon>
        <taxon>Halomonas</taxon>
    </lineage>
</organism>
<keyword evidence="6 9" id="KW-1133">Transmembrane helix</keyword>
<gene>
    <name evidence="11" type="ORF">C1H66_09745</name>
</gene>
<dbReference type="AlphaFoldDB" id="A0A2N7TNF0"/>
<evidence type="ECO:0000256" key="5">
    <source>
        <dbReference type="ARBA" id="ARBA00022692"/>
    </source>
</evidence>
<dbReference type="EMBL" id="PNRE01000043">
    <property type="protein sequence ID" value="PMR69717.1"/>
    <property type="molecule type" value="Genomic_DNA"/>
</dbReference>
<keyword evidence="3" id="KW-1003">Cell membrane</keyword>
<evidence type="ECO:0000256" key="3">
    <source>
        <dbReference type="ARBA" id="ARBA00022475"/>
    </source>
</evidence>
<evidence type="ECO:0000256" key="6">
    <source>
        <dbReference type="ARBA" id="ARBA00022989"/>
    </source>
</evidence>
<dbReference type="GO" id="GO:0022857">
    <property type="term" value="F:transmembrane transporter activity"/>
    <property type="evidence" value="ECO:0007669"/>
    <property type="project" value="UniProtKB-UniRule"/>
</dbReference>
<dbReference type="InterPro" id="IPR007387">
    <property type="entry name" value="TRAP_DctQ"/>
</dbReference>
<keyword evidence="7 9" id="KW-0472">Membrane</keyword>